<feature type="region of interest" description="Disordered" evidence="1">
    <location>
        <begin position="62"/>
        <end position="86"/>
    </location>
</feature>
<comment type="caution">
    <text evidence="2">The sequence shown here is derived from an EMBL/GenBank/DDBJ whole genome shotgun (WGS) entry which is preliminary data.</text>
</comment>
<dbReference type="Proteomes" id="UP001345691">
    <property type="component" value="Unassembled WGS sequence"/>
</dbReference>
<protein>
    <submittedName>
        <fullName evidence="2">Uncharacterized protein</fullName>
    </submittedName>
</protein>
<sequence>MATHLPRPRRPFFTHGLTAHEVAIRALGNDALAQPSTIPPLPTTTEAFDLADLDVAESQEQFETLESNQGDAVVDPATKEPITDDDSVQIITSDHEDAAEAPATTEPITDDESTQITTSVHENTVESPPMMETTHDIGSASIKPANDELLDAAAGSQAQRAVIVISDSEDEVDSKVPLARVAVNAAPRSSITADMVQSFTVADVEPPSIRGRIVEDNPVPETSGGDGTMLVSMQTNSEGTATSGTPQLIESNSNQDTGTENPPSPSQKLSAFELFQWQPAITLLDARLSIKKLGHEDEPVVLLVRAVETATKTRNHRIHTMTMATISHDDGKPEDNRTKENNKRKASVCVRGLERSIPSPSSFPYNGSFNRTKKPKKWLMYELAVRNDHLLP</sequence>
<accession>A0ABR0JM47</accession>
<feature type="region of interest" description="Disordered" evidence="1">
    <location>
        <begin position="326"/>
        <end position="346"/>
    </location>
</feature>
<evidence type="ECO:0000313" key="3">
    <source>
        <dbReference type="Proteomes" id="UP001345691"/>
    </source>
</evidence>
<feature type="compositionally biased region" description="Basic and acidic residues" evidence="1">
    <location>
        <begin position="327"/>
        <end position="343"/>
    </location>
</feature>
<gene>
    <name evidence="2" type="ORF">LTR69_002409</name>
</gene>
<evidence type="ECO:0000313" key="2">
    <source>
        <dbReference type="EMBL" id="KAK5067060.1"/>
    </source>
</evidence>
<name>A0ABR0JM47_9EURO</name>
<feature type="region of interest" description="Disordered" evidence="1">
    <location>
        <begin position="236"/>
        <end position="267"/>
    </location>
</feature>
<dbReference type="EMBL" id="JAVRRF010000003">
    <property type="protein sequence ID" value="KAK5067060.1"/>
    <property type="molecule type" value="Genomic_DNA"/>
</dbReference>
<organism evidence="2 3">
    <name type="scientific">Exophiala sideris</name>
    <dbReference type="NCBI Taxonomy" id="1016849"/>
    <lineage>
        <taxon>Eukaryota</taxon>
        <taxon>Fungi</taxon>
        <taxon>Dikarya</taxon>
        <taxon>Ascomycota</taxon>
        <taxon>Pezizomycotina</taxon>
        <taxon>Eurotiomycetes</taxon>
        <taxon>Chaetothyriomycetidae</taxon>
        <taxon>Chaetothyriales</taxon>
        <taxon>Herpotrichiellaceae</taxon>
        <taxon>Exophiala</taxon>
    </lineage>
</organism>
<reference evidence="2 3" key="1">
    <citation type="submission" date="2023-08" db="EMBL/GenBank/DDBJ databases">
        <title>Black Yeasts Isolated from many extreme environments.</title>
        <authorList>
            <person name="Coleine C."/>
            <person name="Stajich J.E."/>
            <person name="Selbmann L."/>
        </authorList>
    </citation>
    <scope>NUCLEOTIDE SEQUENCE [LARGE SCALE GENOMIC DNA]</scope>
    <source>
        <strain evidence="2 3">CCFEE 6328</strain>
    </source>
</reference>
<keyword evidence="3" id="KW-1185">Reference proteome</keyword>
<proteinExistence type="predicted"/>
<evidence type="ECO:0000256" key="1">
    <source>
        <dbReference type="SAM" id="MobiDB-lite"/>
    </source>
</evidence>